<accession>A0AAE0MJ00</accession>
<evidence type="ECO:0000313" key="2">
    <source>
        <dbReference type="Proteomes" id="UP001278500"/>
    </source>
</evidence>
<protein>
    <recommendedName>
        <fullName evidence="3">C2H2-type domain-containing protein</fullName>
    </recommendedName>
</protein>
<gene>
    <name evidence="1" type="ORF">B0H65DRAFT_81852</name>
</gene>
<keyword evidence="2" id="KW-1185">Reference proteome</keyword>
<reference evidence="1" key="2">
    <citation type="submission" date="2023-06" db="EMBL/GenBank/DDBJ databases">
        <authorList>
            <consortium name="Lawrence Berkeley National Laboratory"/>
            <person name="Haridas S."/>
            <person name="Hensen N."/>
            <person name="Bonometti L."/>
            <person name="Westerberg I."/>
            <person name="Brannstrom I.O."/>
            <person name="Guillou S."/>
            <person name="Cros-Aarteil S."/>
            <person name="Calhoun S."/>
            <person name="Kuo A."/>
            <person name="Mondo S."/>
            <person name="Pangilinan J."/>
            <person name="Riley R."/>
            <person name="Labutti K."/>
            <person name="Andreopoulos B."/>
            <person name="Lipzen A."/>
            <person name="Chen C."/>
            <person name="Yanf M."/>
            <person name="Daum C."/>
            <person name="Ng V."/>
            <person name="Clum A."/>
            <person name="Steindorff A."/>
            <person name="Ohm R."/>
            <person name="Martin F."/>
            <person name="Silar P."/>
            <person name="Natvig D."/>
            <person name="Lalanne C."/>
            <person name="Gautier V."/>
            <person name="Ament-Velasquez S.L."/>
            <person name="Kruys A."/>
            <person name="Hutchinson M.I."/>
            <person name="Powell A.J."/>
            <person name="Barry K."/>
            <person name="Miller A.N."/>
            <person name="Grigoriev I.V."/>
            <person name="Debuchy R."/>
            <person name="Gladieux P."/>
            <person name="Thoren M.H."/>
            <person name="Johannesson H."/>
        </authorList>
    </citation>
    <scope>NUCLEOTIDE SEQUENCE</scope>
    <source>
        <strain evidence="1">CBS 560.94</strain>
    </source>
</reference>
<dbReference type="Proteomes" id="UP001278500">
    <property type="component" value="Unassembled WGS sequence"/>
</dbReference>
<dbReference type="PANTHER" id="PTHR38167:SF1">
    <property type="entry name" value="C2H2-TYPE DOMAIN-CONTAINING PROTEIN"/>
    <property type="match status" value="1"/>
</dbReference>
<dbReference type="AlphaFoldDB" id="A0AAE0MJ00"/>
<dbReference type="PANTHER" id="PTHR38167">
    <property type="entry name" value="C2H2-TYPE DOMAIN-CONTAINING PROTEIN"/>
    <property type="match status" value="1"/>
</dbReference>
<evidence type="ECO:0000313" key="1">
    <source>
        <dbReference type="EMBL" id="KAK3334396.1"/>
    </source>
</evidence>
<sequence length="167" mass="18707">MPDLEDEQIVQAIASAPSGTVRSVLRALCADEETKLCIGRFLSQLPLTYEEWDQSRQASSSSASRKRKTAPQIEICVQCESPFEKGDESLTCRHHPCEFHVFPTYDMEVDFDSDFWADWDVEIDDTPCCRETNPDGFTFPRCGETGSSVDEGCTMGKHRAADGKRGK</sequence>
<dbReference type="RefSeq" id="XP_062676562.1">
    <property type="nucleotide sequence ID" value="XM_062831454.1"/>
</dbReference>
<proteinExistence type="predicted"/>
<name>A0AAE0MJ00_9PEZI</name>
<reference evidence="1" key="1">
    <citation type="journal article" date="2023" name="Mol. Phylogenet. Evol.">
        <title>Genome-scale phylogeny and comparative genomics of the fungal order Sordariales.</title>
        <authorList>
            <person name="Hensen N."/>
            <person name="Bonometti L."/>
            <person name="Westerberg I."/>
            <person name="Brannstrom I.O."/>
            <person name="Guillou S."/>
            <person name="Cros-Aarteil S."/>
            <person name="Calhoun S."/>
            <person name="Haridas S."/>
            <person name="Kuo A."/>
            <person name="Mondo S."/>
            <person name="Pangilinan J."/>
            <person name="Riley R."/>
            <person name="LaButti K."/>
            <person name="Andreopoulos B."/>
            <person name="Lipzen A."/>
            <person name="Chen C."/>
            <person name="Yan M."/>
            <person name="Daum C."/>
            <person name="Ng V."/>
            <person name="Clum A."/>
            <person name="Steindorff A."/>
            <person name="Ohm R.A."/>
            <person name="Martin F."/>
            <person name="Silar P."/>
            <person name="Natvig D.O."/>
            <person name="Lalanne C."/>
            <person name="Gautier V."/>
            <person name="Ament-Velasquez S.L."/>
            <person name="Kruys A."/>
            <person name="Hutchinson M.I."/>
            <person name="Powell A.J."/>
            <person name="Barry K."/>
            <person name="Miller A.N."/>
            <person name="Grigoriev I.V."/>
            <person name="Debuchy R."/>
            <person name="Gladieux P."/>
            <person name="Hiltunen Thoren M."/>
            <person name="Johannesson H."/>
        </authorList>
    </citation>
    <scope>NUCLEOTIDE SEQUENCE</scope>
    <source>
        <strain evidence="1">CBS 560.94</strain>
    </source>
</reference>
<evidence type="ECO:0008006" key="3">
    <source>
        <dbReference type="Google" id="ProtNLM"/>
    </source>
</evidence>
<dbReference type="EMBL" id="JAUEPP010000011">
    <property type="protein sequence ID" value="KAK3334396.1"/>
    <property type="molecule type" value="Genomic_DNA"/>
</dbReference>
<dbReference type="GeneID" id="87868608"/>
<organism evidence="1 2">
    <name type="scientific">Neurospora tetraspora</name>
    <dbReference type="NCBI Taxonomy" id="94610"/>
    <lineage>
        <taxon>Eukaryota</taxon>
        <taxon>Fungi</taxon>
        <taxon>Dikarya</taxon>
        <taxon>Ascomycota</taxon>
        <taxon>Pezizomycotina</taxon>
        <taxon>Sordariomycetes</taxon>
        <taxon>Sordariomycetidae</taxon>
        <taxon>Sordariales</taxon>
        <taxon>Sordariaceae</taxon>
        <taxon>Neurospora</taxon>
    </lineage>
</organism>
<comment type="caution">
    <text evidence="1">The sequence shown here is derived from an EMBL/GenBank/DDBJ whole genome shotgun (WGS) entry which is preliminary data.</text>
</comment>